<name>A0A1H8HAT6_9RHOB</name>
<organism evidence="1 2">
    <name type="scientific">Gemmobacter aquatilis</name>
    <dbReference type="NCBI Taxonomy" id="933059"/>
    <lineage>
        <taxon>Bacteria</taxon>
        <taxon>Pseudomonadati</taxon>
        <taxon>Pseudomonadota</taxon>
        <taxon>Alphaproteobacteria</taxon>
        <taxon>Rhodobacterales</taxon>
        <taxon>Paracoccaceae</taxon>
        <taxon>Gemmobacter</taxon>
    </lineage>
</organism>
<evidence type="ECO:0000313" key="1">
    <source>
        <dbReference type="EMBL" id="SEN53312.1"/>
    </source>
</evidence>
<gene>
    <name evidence="1" type="ORF">SAMN04488103_105296</name>
</gene>
<dbReference type="OrthoDB" id="7843253at2"/>
<accession>A0A1H8HAT6</accession>
<dbReference type="EMBL" id="FOCE01000005">
    <property type="protein sequence ID" value="SEN53312.1"/>
    <property type="molecule type" value="Genomic_DNA"/>
</dbReference>
<protein>
    <submittedName>
        <fullName evidence="1">Uncharacterized protein</fullName>
    </submittedName>
</protein>
<dbReference type="RefSeq" id="WP_139201571.1">
    <property type="nucleotide sequence ID" value="NZ_FOCE01000005.1"/>
</dbReference>
<sequence length="284" mass="31150">MQRGVLIPPVGFERGKNGTSFFTYGDIPFLNIAPSAILYWDKVYAPIATRGMAPEYDAAVEEMLRLGVAESFDIKSVNAFHTGEIPAMIQRYSAEISLLNEREGQVWSVLPPCLPSASSVVSQTHPFLASSGGRMSSIEVQLKNALPVPDRSVPYEDLLDFKLKRQDQLNRLHTEVSSIASRYINNYEDQSAIELSLSDLRRSLAEVQQVYGEKWGAPLLRDLSFSFATNGLWPAGVTYLAGAEIDTAFFAGALATIIHSSVSGAFSEKYKSHPFGYAIAAANM</sequence>
<evidence type="ECO:0000313" key="2">
    <source>
        <dbReference type="Proteomes" id="UP000198761"/>
    </source>
</evidence>
<proteinExistence type="predicted"/>
<dbReference type="AlphaFoldDB" id="A0A1H8HAT6"/>
<dbReference type="InterPro" id="IPR046203">
    <property type="entry name" value="DUF6236"/>
</dbReference>
<keyword evidence="2" id="KW-1185">Reference proteome</keyword>
<dbReference type="Pfam" id="PF19749">
    <property type="entry name" value="DUF6236"/>
    <property type="match status" value="1"/>
</dbReference>
<dbReference type="Proteomes" id="UP000198761">
    <property type="component" value="Unassembled WGS sequence"/>
</dbReference>
<reference evidence="1 2" key="1">
    <citation type="submission" date="2016-10" db="EMBL/GenBank/DDBJ databases">
        <authorList>
            <person name="de Groot N.N."/>
        </authorList>
    </citation>
    <scope>NUCLEOTIDE SEQUENCE [LARGE SCALE GENOMIC DNA]</scope>
    <source>
        <strain evidence="1 2">DSM 3857</strain>
    </source>
</reference>